<gene>
    <name evidence="2" type="ORF">D5S19_29820</name>
</gene>
<evidence type="ECO:0000256" key="1">
    <source>
        <dbReference type="SAM" id="MobiDB-lite"/>
    </source>
</evidence>
<organism evidence="2 3">
    <name type="scientific">Amycolatopsis panacis</name>
    <dbReference type="NCBI Taxonomy" id="2340917"/>
    <lineage>
        <taxon>Bacteria</taxon>
        <taxon>Bacillati</taxon>
        <taxon>Actinomycetota</taxon>
        <taxon>Actinomycetes</taxon>
        <taxon>Pseudonocardiales</taxon>
        <taxon>Pseudonocardiaceae</taxon>
        <taxon>Amycolatopsis</taxon>
    </lineage>
</organism>
<feature type="region of interest" description="Disordered" evidence="1">
    <location>
        <begin position="13"/>
        <end position="34"/>
    </location>
</feature>
<proteinExistence type="predicted"/>
<dbReference type="InterPro" id="IPR024520">
    <property type="entry name" value="DUF3558"/>
</dbReference>
<dbReference type="Proteomes" id="UP000285112">
    <property type="component" value="Unassembled WGS sequence"/>
</dbReference>
<accession>A0A419HLX0</accession>
<evidence type="ECO:0000313" key="2">
    <source>
        <dbReference type="EMBL" id="RJQ76997.1"/>
    </source>
</evidence>
<dbReference type="EMBL" id="QZFV01000142">
    <property type="protein sequence ID" value="RJQ76997.1"/>
    <property type="molecule type" value="Genomic_DNA"/>
</dbReference>
<sequence length="171" mass="17392">MLLTLAVTGCSSTVNGAPEPAGASTPAATPTGPANPFATLNQCSLVNEILAGQGFPPAQPTIADAKRTCRATIPTSSADTDGIGVAISLQNGQKYTENINHPDTARNGDIDGRPIIEQPEPLRVKGGCQVGMAVGDNARALVMVVSGSDTKRACAKAEEVATALSARLPKN</sequence>
<keyword evidence="3" id="KW-1185">Reference proteome</keyword>
<comment type="caution">
    <text evidence="2">The sequence shown here is derived from an EMBL/GenBank/DDBJ whole genome shotgun (WGS) entry which is preliminary data.</text>
</comment>
<dbReference type="AlphaFoldDB" id="A0A419HLX0"/>
<evidence type="ECO:0000313" key="3">
    <source>
        <dbReference type="Proteomes" id="UP000285112"/>
    </source>
</evidence>
<name>A0A419HLX0_9PSEU</name>
<reference evidence="2 3" key="1">
    <citation type="submission" date="2018-09" db="EMBL/GenBank/DDBJ databases">
        <title>YIM PH 21725 draft genome.</title>
        <authorList>
            <person name="Miao C."/>
        </authorList>
    </citation>
    <scope>NUCLEOTIDE SEQUENCE [LARGE SCALE GENOMIC DNA]</scope>
    <source>
        <strain evidence="3">YIM PH21725</strain>
    </source>
</reference>
<feature type="compositionally biased region" description="Low complexity" evidence="1">
    <location>
        <begin position="16"/>
        <end position="34"/>
    </location>
</feature>
<dbReference type="Pfam" id="PF12079">
    <property type="entry name" value="DUF3558"/>
    <property type="match status" value="1"/>
</dbReference>
<protein>
    <submittedName>
        <fullName evidence="2">DUF3558 domain-containing protein</fullName>
    </submittedName>
</protein>